<keyword evidence="5 8" id="KW-0676">Redox-active center</keyword>
<dbReference type="PROSITE" id="PS00194">
    <property type="entry name" value="THIOREDOXIN_1"/>
    <property type="match status" value="1"/>
</dbReference>
<organism evidence="10 11">
    <name type="scientific">candidate division CPR1 bacterium GW2011_GWC1_49_13</name>
    <dbReference type="NCBI Taxonomy" id="1618342"/>
    <lineage>
        <taxon>Bacteria</taxon>
        <taxon>candidate division CPR1</taxon>
    </lineage>
</organism>
<feature type="disulfide bond" description="Redox-active" evidence="8">
    <location>
        <begin position="13"/>
        <end position="16"/>
    </location>
</feature>
<dbReference type="InterPro" id="IPR036249">
    <property type="entry name" value="Thioredoxin-like_sf"/>
</dbReference>
<dbReference type="PANTHER" id="PTHR45663:SF11">
    <property type="entry name" value="GEO12009P1"/>
    <property type="match status" value="1"/>
</dbReference>
<evidence type="ECO:0000256" key="2">
    <source>
        <dbReference type="ARBA" id="ARBA00022448"/>
    </source>
</evidence>
<sequence length="88" mass="10132">MALNLLDFWAPWCPPCKIMDPVMEEVEKEFKGKITVVKHNVDEEPELAQNYSVLSIPTYVIEKDGQEVARTTGARPAEEFKKWVEEHA</sequence>
<dbReference type="Gene3D" id="3.40.30.10">
    <property type="entry name" value="Glutaredoxin"/>
    <property type="match status" value="1"/>
</dbReference>
<evidence type="ECO:0000256" key="6">
    <source>
        <dbReference type="NCBIfam" id="TIGR01068"/>
    </source>
</evidence>
<evidence type="ECO:0000256" key="8">
    <source>
        <dbReference type="PIRSR" id="PIRSR000077-4"/>
    </source>
</evidence>
<dbReference type="PROSITE" id="PS51352">
    <property type="entry name" value="THIOREDOXIN_2"/>
    <property type="match status" value="1"/>
</dbReference>
<keyword evidence="3" id="KW-0249">Electron transport</keyword>
<dbReference type="AlphaFoldDB" id="A0A0G1VIK6"/>
<evidence type="ECO:0000256" key="1">
    <source>
        <dbReference type="ARBA" id="ARBA00008987"/>
    </source>
</evidence>
<dbReference type="GO" id="GO:0005829">
    <property type="term" value="C:cytosol"/>
    <property type="evidence" value="ECO:0007669"/>
    <property type="project" value="TreeGrafter"/>
</dbReference>
<evidence type="ECO:0000259" key="9">
    <source>
        <dbReference type="PROSITE" id="PS51352"/>
    </source>
</evidence>
<evidence type="ECO:0000256" key="5">
    <source>
        <dbReference type="ARBA" id="ARBA00023284"/>
    </source>
</evidence>
<evidence type="ECO:0000256" key="3">
    <source>
        <dbReference type="ARBA" id="ARBA00022982"/>
    </source>
</evidence>
<dbReference type="PIRSF" id="PIRSF000077">
    <property type="entry name" value="Thioredoxin"/>
    <property type="match status" value="1"/>
</dbReference>
<dbReference type="SUPFAM" id="SSF52833">
    <property type="entry name" value="Thioredoxin-like"/>
    <property type="match status" value="1"/>
</dbReference>
<dbReference type="InterPro" id="IPR017937">
    <property type="entry name" value="Thioredoxin_CS"/>
</dbReference>
<evidence type="ECO:0000313" key="10">
    <source>
        <dbReference type="EMBL" id="KKW06060.1"/>
    </source>
</evidence>
<dbReference type="PATRIC" id="fig|1618342.3.peg.183"/>
<feature type="active site" description="Nucleophile" evidence="7">
    <location>
        <position position="16"/>
    </location>
</feature>
<dbReference type="STRING" id="1618342.UY40_C0004G0044"/>
<feature type="site" description="Contributes to redox potential value" evidence="7">
    <location>
        <position position="14"/>
    </location>
</feature>
<evidence type="ECO:0000313" key="11">
    <source>
        <dbReference type="Proteomes" id="UP000034119"/>
    </source>
</evidence>
<keyword evidence="2" id="KW-0813">Transport</keyword>
<dbReference type="EMBL" id="LCPW01000004">
    <property type="protein sequence ID" value="KKW06060.1"/>
    <property type="molecule type" value="Genomic_DNA"/>
</dbReference>
<evidence type="ECO:0000256" key="4">
    <source>
        <dbReference type="ARBA" id="ARBA00023157"/>
    </source>
</evidence>
<dbReference type="CDD" id="cd02947">
    <property type="entry name" value="TRX_family"/>
    <property type="match status" value="1"/>
</dbReference>
<dbReference type="NCBIfam" id="TIGR01068">
    <property type="entry name" value="thioredoxin"/>
    <property type="match status" value="1"/>
</dbReference>
<dbReference type="GO" id="GO:0045454">
    <property type="term" value="P:cell redox homeostasis"/>
    <property type="evidence" value="ECO:0007669"/>
    <property type="project" value="TreeGrafter"/>
</dbReference>
<dbReference type="InterPro" id="IPR005746">
    <property type="entry name" value="Thioredoxin"/>
</dbReference>
<gene>
    <name evidence="10" type="ORF">UY40_C0004G0044</name>
</gene>
<feature type="domain" description="Thioredoxin" evidence="9">
    <location>
        <begin position="1"/>
        <end position="88"/>
    </location>
</feature>
<accession>A0A0G1VIK6</accession>
<comment type="similarity">
    <text evidence="1">Belongs to the thioredoxin family.</text>
</comment>
<dbReference type="PANTHER" id="PTHR45663">
    <property type="entry name" value="GEO12009P1"/>
    <property type="match status" value="1"/>
</dbReference>
<proteinExistence type="inferred from homology"/>
<dbReference type="FunFam" id="3.40.30.10:FF:000001">
    <property type="entry name" value="Thioredoxin"/>
    <property type="match status" value="1"/>
</dbReference>
<protein>
    <recommendedName>
        <fullName evidence="6">Thioredoxin</fullName>
    </recommendedName>
</protein>
<dbReference type="Pfam" id="PF00085">
    <property type="entry name" value="Thioredoxin"/>
    <property type="match status" value="1"/>
</dbReference>
<comment type="caution">
    <text evidence="10">The sequence shown here is derived from an EMBL/GenBank/DDBJ whole genome shotgun (WGS) entry which is preliminary data.</text>
</comment>
<dbReference type="GO" id="GO:0015035">
    <property type="term" value="F:protein-disulfide reductase activity"/>
    <property type="evidence" value="ECO:0007669"/>
    <property type="project" value="UniProtKB-UniRule"/>
</dbReference>
<feature type="site" description="Deprotonates C-terminal active site Cys" evidence="7">
    <location>
        <position position="7"/>
    </location>
</feature>
<name>A0A0G1VIK6_9BACT</name>
<feature type="active site" description="Nucleophile" evidence="7">
    <location>
        <position position="13"/>
    </location>
</feature>
<feature type="site" description="Contributes to redox potential value" evidence="7">
    <location>
        <position position="15"/>
    </location>
</feature>
<keyword evidence="4 8" id="KW-1015">Disulfide bond</keyword>
<dbReference type="PRINTS" id="PR00421">
    <property type="entry name" value="THIOREDOXIN"/>
</dbReference>
<dbReference type="Proteomes" id="UP000034119">
    <property type="component" value="Unassembled WGS sequence"/>
</dbReference>
<reference evidence="10 11" key="1">
    <citation type="journal article" date="2015" name="Nature">
        <title>rRNA introns, odd ribosomes, and small enigmatic genomes across a large radiation of phyla.</title>
        <authorList>
            <person name="Brown C.T."/>
            <person name="Hug L.A."/>
            <person name="Thomas B.C."/>
            <person name="Sharon I."/>
            <person name="Castelle C.J."/>
            <person name="Singh A."/>
            <person name="Wilkins M.J."/>
            <person name="Williams K.H."/>
            <person name="Banfield J.F."/>
        </authorList>
    </citation>
    <scope>NUCLEOTIDE SEQUENCE [LARGE SCALE GENOMIC DNA]</scope>
</reference>
<evidence type="ECO:0000256" key="7">
    <source>
        <dbReference type="PIRSR" id="PIRSR000077-1"/>
    </source>
</evidence>
<dbReference type="InterPro" id="IPR013766">
    <property type="entry name" value="Thioredoxin_domain"/>
</dbReference>